<feature type="region of interest" description="Disordered" evidence="30">
    <location>
        <begin position="64"/>
        <end position="143"/>
    </location>
</feature>
<evidence type="ECO:0000256" key="24">
    <source>
        <dbReference type="ARBA" id="ARBA00076918"/>
    </source>
</evidence>
<evidence type="ECO:0000256" key="1">
    <source>
        <dbReference type="ARBA" id="ARBA00004220"/>
    </source>
</evidence>
<dbReference type="InterPro" id="IPR002498">
    <property type="entry name" value="PInositol-4-P-4/5-kinase_core"/>
</dbReference>
<dbReference type="SUPFAM" id="SSF57903">
    <property type="entry name" value="FYVE/PHD zinc finger"/>
    <property type="match status" value="1"/>
</dbReference>
<dbReference type="PANTHER" id="PTHR46715:SF1">
    <property type="entry name" value="1-PHOSPHATIDYLINOSITOL 3-PHOSPHATE 5-KINASE"/>
    <property type="match status" value="1"/>
</dbReference>
<evidence type="ECO:0000256" key="10">
    <source>
        <dbReference type="ARBA" id="ARBA00022771"/>
    </source>
</evidence>
<dbReference type="Gene3D" id="3.30.800.10">
    <property type="entry name" value="Phosphatidylinositol Phosphate Kinase II Beta"/>
    <property type="match status" value="1"/>
</dbReference>
<dbReference type="PROSITE" id="PS50178">
    <property type="entry name" value="ZF_FYVE"/>
    <property type="match status" value="1"/>
</dbReference>
<keyword evidence="13 29" id="KW-0067">ATP-binding</keyword>
<dbReference type="GO" id="GO:0031902">
    <property type="term" value="C:late endosome membrane"/>
    <property type="evidence" value="ECO:0007669"/>
    <property type="project" value="UniProtKB-SubCell"/>
</dbReference>
<feature type="domain" description="FYVE-type" evidence="31">
    <location>
        <begin position="177"/>
        <end position="237"/>
    </location>
</feature>
<feature type="region of interest" description="Disordered" evidence="30">
    <location>
        <begin position="419"/>
        <end position="479"/>
    </location>
</feature>
<evidence type="ECO:0000259" key="32">
    <source>
        <dbReference type="PROSITE" id="PS51455"/>
    </source>
</evidence>
<evidence type="ECO:0000256" key="23">
    <source>
        <dbReference type="ARBA" id="ARBA00071350"/>
    </source>
</evidence>
<dbReference type="InterPro" id="IPR036388">
    <property type="entry name" value="WH-like_DNA-bd_sf"/>
</dbReference>
<dbReference type="SUPFAM" id="SSF46785">
    <property type="entry name" value="Winged helix' DNA-binding domain"/>
    <property type="match status" value="1"/>
</dbReference>
<dbReference type="InterPro" id="IPR011011">
    <property type="entry name" value="Znf_FYVE_PHD"/>
</dbReference>
<keyword evidence="12" id="KW-0862">Zinc</keyword>
<feature type="compositionally biased region" description="Polar residues" evidence="30">
    <location>
        <begin position="352"/>
        <end position="362"/>
    </location>
</feature>
<dbReference type="PROSITE" id="PS51455">
    <property type="entry name" value="PIPK"/>
    <property type="match status" value="1"/>
</dbReference>
<dbReference type="InterPro" id="IPR036390">
    <property type="entry name" value="WH_DNA-bd_sf"/>
</dbReference>
<dbReference type="Gene3D" id="1.10.10.10">
    <property type="entry name" value="Winged helix-like DNA-binding domain superfamily/Winged helix DNA-binding domain"/>
    <property type="match status" value="1"/>
</dbReference>
<dbReference type="GO" id="GO:0008270">
    <property type="term" value="F:zinc ion binding"/>
    <property type="evidence" value="ECO:0007669"/>
    <property type="project" value="UniProtKB-KW"/>
</dbReference>
<evidence type="ECO:0000256" key="7">
    <source>
        <dbReference type="ARBA" id="ARBA00022723"/>
    </source>
</evidence>
<evidence type="ECO:0000256" key="22">
    <source>
        <dbReference type="ARBA" id="ARBA00065580"/>
    </source>
</evidence>
<dbReference type="InterPro" id="IPR017455">
    <property type="entry name" value="Znf_FYVE-rel"/>
</dbReference>
<evidence type="ECO:0000256" key="27">
    <source>
        <dbReference type="ARBA" id="ARBA00081348"/>
    </source>
</evidence>
<evidence type="ECO:0000256" key="3">
    <source>
        <dbReference type="ARBA" id="ARBA00012009"/>
    </source>
</evidence>
<dbReference type="GO" id="GO:0005524">
    <property type="term" value="F:ATP binding"/>
    <property type="evidence" value="ECO:0007669"/>
    <property type="project" value="UniProtKB-UniRule"/>
</dbReference>
<comment type="catalytic activity">
    <reaction evidence="21">
        <text>a 1,2-diacyl-sn-glycero-3-phospho-(1D-myo-inositol-3-phosphate) + ATP = a 1,2-diacyl-sn-glycero-3-phospho-(1D-myo-inositol-3,5-bisphosphate) + ADP + H(+)</text>
        <dbReference type="Rhea" id="RHEA:13609"/>
        <dbReference type="ChEBI" id="CHEBI:15378"/>
        <dbReference type="ChEBI" id="CHEBI:30616"/>
        <dbReference type="ChEBI" id="CHEBI:57923"/>
        <dbReference type="ChEBI" id="CHEBI:58088"/>
        <dbReference type="ChEBI" id="CHEBI:456216"/>
        <dbReference type="EC" id="2.7.1.150"/>
    </reaction>
    <physiologicalReaction direction="left-to-right" evidence="21">
        <dbReference type="Rhea" id="RHEA:13610"/>
    </physiologicalReaction>
</comment>
<evidence type="ECO:0000256" key="15">
    <source>
        <dbReference type="ARBA" id="ARBA00023098"/>
    </source>
</evidence>
<evidence type="ECO:0000256" key="17">
    <source>
        <dbReference type="ARBA" id="ARBA00023329"/>
    </source>
</evidence>
<evidence type="ECO:0000256" key="12">
    <source>
        <dbReference type="ARBA" id="ARBA00022833"/>
    </source>
</evidence>
<dbReference type="Pfam" id="PF01504">
    <property type="entry name" value="PIP5K"/>
    <property type="match status" value="2"/>
</dbReference>
<feature type="domain" description="PIPK" evidence="32">
    <location>
        <begin position="1649"/>
        <end position="1982"/>
    </location>
</feature>
<evidence type="ECO:0000256" key="5">
    <source>
        <dbReference type="ARBA" id="ARBA00022553"/>
    </source>
</evidence>
<feature type="compositionally biased region" description="Basic and acidic residues" evidence="30">
    <location>
        <begin position="437"/>
        <end position="451"/>
    </location>
</feature>
<feature type="region of interest" description="Disordered" evidence="30">
    <location>
        <begin position="1"/>
        <end position="45"/>
    </location>
</feature>
<dbReference type="GO" id="GO:0030670">
    <property type="term" value="C:phagocytic vesicle membrane"/>
    <property type="evidence" value="ECO:0007669"/>
    <property type="project" value="UniProtKB-SubCell"/>
</dbReference>
<dbReference type="Pfam" id="PF01363">
    <property type="entry name" value="FYVE"/>
    <property type="match status" value="1"/>
</dbReference>
<comment type="catalytic activity">
    <reaction evidence="19">
        <text>L-seryl-[protein] + ATP = O-phospho-L-seryl-[protein] + ADP + H(+)</text>
        <dbReference type="Rhea" id="RHEA:17989"/>
        <dbReference type="Rhea" id="RHEA-COMP:9863"/>
        <dbReference type="Rhea" id="RHEA-COMP:11604"/>
        <dbReference type="ChEBI" id="CHEBI:15378"/>
        <dbReference type="ChEBI" id="CHEBI:29999"/>
        <dbReference type="ChEBI" id="CHEBI:30616"/>
        <dbReference type="ChEBI" id="CHEBI:83421"/>
        <dbReference type="ChEBI" id="CHEBI:456216"/>
        <dbReference type="EC" id="2.7.11.1"/>
    </reaction>
    <physiologicalReaction direction="left-to-right" evidence="19">
        <dbReference type="Rhea" id="RHEA:17990"/>
    </physiologicalReaction>
</comment>
<protein>
    <recommendedName>
        <fullName evidence="23">1-phosphatidylinositol 3-phosphate 5-kinase</fullName>
        <ecNumber evidence="3">2.7.1.150</ecNumber>
        <ecNumber evidence="4">2.7.11.1</ecNumber>
    </recommendedName>
    <alternativeName>
        <fullName evidence="26">FYVE finger-containing phosphoinositide kinase</fullName>
    </alternativeName>
    <alternativeName>
        <fullName evidence="27">PIKfyve</fullName>
    </alternativeName>
    <alternativeName>
        <fullName evidence="25">Phosphatidylinositol 3-phosphate 5-kinase type III</fullName>
    </alternativeName>
    <alternativeName>
        <fullName evidence="24">Serine-protein kinase PIKFYVE</fullName>
    </alternativeName>
</protein>
<reference evidence="33" key="2">
    <citation type="submission" date="2025-09" db="UniProtKB">
        <authorList>
            <consortium name="Ensembl"/>
        </authorList>
    </citation>
    <scope>IDENTIFICATION</scope>
</reference>
<comment type="catalytic activity">
    <reaction evidence="20">
        <text>a 1,2-diacyl-sn-glycero-3-phospho-(1D-myo-inositol) + ATP = a 1,2-diacyl-sn-glycero-3-phospho-(1D-myo-inositol-5-phosphate) + ADP + H(+)</text>
        <dbReference type="Rhea" id="RHEA:44680"/>
        <dbReference type="ChEBI" id="CHEBI:15378"/>
        <dbReference type="ChEBI" id="CHEBI:30616"/>
        <dbReference type="ChEBI" id="CHEBI:57795"/>
        <dbReference type="ChEBI" id="CHEBI:57880"/>
        <dbReference type="ChEBI" id="CHEBI:456216"/>
    </reaction>
    <physiologicalReaction direction="left-to-right" evidence="20">
        <dbReference type="Rhea" id="RHEA:44681"/>
    </physiologicalReaction>
</comment>
<feature type="compositionally biased region" description="Basic and acidic residues" evidence="30">
    <location>
        <begin position="110"/>
        <end position="123"/>
    </location>
</feature>
<gene>
    <name evidence="33" type="primary">LOC107690613</name>
</gene>
<dbReference type="InterPro" id="IPR044769">
    <property type="entry name" value="PIKfyve_PIPKc"/>
</dbReference>
<dbReference type="SMART" id="SM00064">
    <property type="entry name" value="FYVE"/>
    <property type="match status" value="1"/>
</dbReference>
<evidence type="ECO:0000256" key="16">
    <source>
        <dbReference type="ARBA" id="ARBA00023136"/>
    </source>
</evidence>
<evidence type="ECO:0000256" key="4">
    <source>
        <dbReference type="ARBA" id="ARBA00012513"/>
    </source>
</evidence>
<comment type="subunit">
    <text evidence="22">Component of the PI(3,5)P2 regulatory complex/PAS complex, at least composed of PIKFYVE, FIG4 and VAC14. VAC14 nucleates the assembly of the complex and serves as a scaffold by pentamerizing into a star-shaped structure, which can bind a single copy each of PIKFYVE and FIG4 and coordinates their activities. Interacts (via chaperonin-like domain) with RABEPK; the interaction recruits RABEPK to the endosomal membrane. Interacts with SPAG9. Interacts with EGFR.</text>
</comment>
<evidence type="ECO:0000256" key="20">
    <source>
        <dbReference type="ARBA" id="ARBA00050945"/>
    </source>
</evidence>
<dbReference type="GO" id="GO:0046488">
    <property type="term" value="P:phosphatidylinositol metabolic process"/>
    <property type="evidence" value="ECO:0007669"/>
    <property type="project" value="UniProtKB-UniRule"/>
</dbReference>
<keyword evidence="11 29" id="KW-0418">Kinase</keyword>
<dbReference type="InterPro" id="IPR027483">
    <property type="entry name" value="PInositol-4-P-4/5-kinase_C_sf"/>
</dbReference>
<comment type="subcellular location">
    <subcellularLocation>
        <location evidence="18">Cytoplasmic vesicle</location>
        <location evidence="18">Phagosome membrane</location>
        <topology evidence="18">Peripheral membrane protein</topology>
    </subcellularLocation>
    <subcellularLocation>
        <location evidence="1">Early endosome membrane</location>
        <topology evidence="1">Peripheral membrane protein</topology>
    </subcellularLocation>
    <subcellularLocation>
        <location evidence="2">Late endosome membrane</location>
        <topology evidence="2">Peripheral membrane protein</topology>
    </subcellularLocation>
</comment>
<dbReference type="Gene3D" id="3.30.810.10">
    <property type="entry name" value="2-Layer Sandwich"/>
    <property type="match status" value="1"/>
</dbReference>
<evidence type="ECO:0000256" key="25">
    <source>
        <dbReference type="ARBA" id="ARBA00077223"/>
    </source>
</evidence>
<evidence type="ECO:0000256" key="13">
    <source>
        <dbReference type="ARBA" id="ARBA00022840"/>
    </source>
</evidence>
<evidence type="ECO:0000256" key="19">
    <source>
        <dbReference type="ARBA" id="ARBA00048977"/>
    </source>
</evidence>
<proteinExistence type="predicted"/>
<feature type="compositionally biased region" description="Polar residues" evidence="30">
    <location>
        <begin position="884"/>
        <end position="893"/>
    </location>
</feature>
<feature type="compositionally biased region" description="Polar residues" evidence="30">
    <location>
        <begin position="1540"/>
        <end position="1553"/>
    </location>
</feature>
<keyword evidence="10 28" id="KW-0863">Zinc-finger</keyword>
<keyword evidence="14" id="KW-0007">Acetylation</keyword>
<keyword evidence="16" id="KW-0472">Membrane</keyword>
<dbReference type="Ensembl" id="ENSSANT00000048439.1">
    <property type="protein sequence ID" value="ENSSANP00000045532.1"/>
    <property type="gene ID" value="ENSSANG00000022882.1"/>
</dbReference>
<dbReference type="GO" id="GO:0000139">
    <property type="term" value="C:Golgi membrane"/>
    <property type="evidence" value="ECO:0007669"/>
    <property type="project" value="UniProtKB-ARBA"/>
</dbReference>
<keyword evidence="6 29" id="KW-0808">Transferase</keyword>
<dbReference type="SMART" id="SM00330">
    <property type="entry name" value="PIPKc"/>
    <property type="match status" value="1"/>
</dbReference>
<feature type="region of interest" description="Disordered" evidence="30">
    <location>
        <begin position="866"/>
        <end position="893"/>
    </location>
</feature>
<sequence length="1996" mass="224684">MAAEDKAFSSSSAMDWSSEPPLSPTSPSHLTHFKPLTPEQDEPPLRSAYSSFVSLFRFSKEKTGANIAPAKKLAKLEEGRAPSVTEKSQSASSSPQGPRRNWASPSHSIHGSEPHRKHSELLRRTSTASEGRRKSKAPLGSHDPRTAVQLCTVLKRLKEIMEGKSQDSDLKQYWMPDSQCKECYDCNEKFTTFRRRHHCRLCGQIFCSRCCNQEIPGKFMGYTGDLRACTYCRKIALSYAHSADSSSIGEDLSALSDSPCSVCVLEPTEPRTPVGGRKASRNIFLEEDLAWQRKNSIGMRKNHQESQNSGLSSRLTAVQEDIGKSPARKRSASVTNLSLDRSGSTMVPAYESSVSPQNSRALSKTDHSEEERKILLSWSTAQAIAIGQALVDGRWLDCVTHHDQIFRDEYALYRPLQSTEFSETPSPDSESVNSLEGHSEPSWFKDIKFDDSDTEQLADDNDYVTPNSSSPSKRTSVSSFHSAVDSDSAASISINVEQDNVNFHIKKQAKYPHVPPYPAEQKMEVLLSEDGGQHISISDAFIKESLFNRRVEEKAKEMLFTPLSWHHSSLDQLREENGEKKAMERLLSANHSHMMALLQQLLYSESLSLSWRDIIVPVVRQVVQTVRPDVRSCDDDMDIRQFVHIKKIPGGKKFDSAVVNGFVCTKNIAHKKMNPYIKNPKILLLKCSIEYLYREETKFTCIDPIVLQEHEFLKNYVQRIADVRPNLVLVEKTVSRIAQDMLLEHGIIFVDIGYLTSLMFFDGCPPQLGCTIKLRGASEYELARLKEIIIFMVCVAYHSQLEISFLMDEFAMPPSLAESSSFPCLLESTTLEEEEDNDGSTLRDDNLTLLPEGDFEPGLQEIIKAHSRQPSISESSHRDGESPRINTNGSVASFSGGEEEIIKTSTPLSSFTSSLPQPVSPPFLISDLKETSQEVIKAPGEEEKNKELEETLVDRDSTSSETSLPPTRLFRDPLQDDTGLFVTEHVASSNDRLKSISALFKQELKDIILCISPFITFREPYLLTAVGLRCPSRDYFPEQVYLSPLLNKDSKELDGCRKRQLLKESGPSSGSLTNGTVSHQRTIQILPCHKLTGARIIELLGSSQELARMLADYRAQGGRIRQREGMQFRETPRTKAPIKSDSEEDKVAGLNEMTWANKLDCLNPVNHQRLCVLFSSSSAQSNNAPNPCVSPWIVTMEFYGKNDLTLGVFLERYCFRPSYQCPSMYCETPMVHHIRRFVHGNGCVQIVLKELDSPVPGYQHTILNYSWCRICKQVTPVVPLSNDSWSMSFAKYLELRFYGHQYTRRANAEPCGHSIHKDYHQYFSYNQMVASFRCMCSCSSICLPLPKIIIRNQGPSKANLQQDLKDFSQKMAQVYLAIDDRLTSLKTDTFSKTREEKMEDMFAQKDMEESELRSWIEKLQVRLQTSTMDSPQQLQAVLESVVVKKQGLCETLQSWNNRLQDLFQQEKGRKRLSVPPSPGRHRQAASDESKTSALESSPLNPSPVVPNGEKEDRHLNTFPSSSGSSSFLQLPSLAEQASDVITSGPSFPDQDSVSIPDDMSDGHLLGSNDSQVKEKSTMKTILANLLPGNSYNPIPFPFDPDKHYLMYEHERVPIAVCEREPSSIIAFALSCKEYKTALEELTKTTAKTGGDDISQAISFGESRAKNSPAKPSDISPSQLSRSSVDADPLKEPENGDKQKKQTGNPHIELQFSDANAKFYCRIYYAEEFHKMREAIMESSEDDFVRSLSHCVNWQARGGKSGAVFYATEDDRFILKQMPRLEVQSFLDFAPHYFTHITGAVQQKRPTALAKILGVYRIGYKNSQNNTEKKLDLLVMENLFFGRKMAQVFDLKGSLRNRNVKTDHGKESCEVVLLDENLLKLVHDNPLYIRSHCKAILRAAILSDAHFLSSHLIIDYSLLVGRDDATDELIVGIIDYIRTFTWDKKLEMVVKSTGILGGQGKMPTVVSPELYRSRFCEAMDKYFLMVPDHWTGLGLNC</sequence>
<keyword evidence="34" id="KW-1185">Reference proteome</keyword>
<evidence type="ECO:0000256" key="14">
    <source>
        <dbReference type="ARBA" id="ARBA00022990"/>
    </source>
</evidence>
<feature type="region of interest" description="Disordered" evidence="30">
    <location>
        <begin position="319"/>
        <end position="366"/>
    </location>
</feature>
<dbReference type="SUPFAM" id="SSF52029">
    <property type="entry name" value="GroEL apical domain-like"/>
    <property type="match status" value="1"/>
</dbReference>
<feature type="region of interest" description="Disordered" evidence="30">
    <location>
        <begin position="938"/>
        <end position="970"/>
    </location>
</feature>
<dbReference type="GO" id="GO:0004674">
    <property type="term" value="F:protein serine/threonine kinase activity"/>
    <property type="evidence" value="ECO:0007669"/>
    <property type="project" value="UniProtKB-EC"/>
</dbReference>
<organism evidence="33 34">
    <name type="scientific">Sinocyclocheilus anshuiensis</name>
    <dbReference type="NCBI Taxonomy" id="1608454"/>
    <lineage>
        <taxon>Eukaryota</taxon>
        <taxon>Metazoa</taxon>
        <taxon>Chordata</taxon>
        <taxon>Craniata</taxon>
        <taxon>Vertebrata</taxon>
        <taxon>Euteleostomi</taxon>
        <taxon>Actinopterygii</taxon>
        <taxon>Neopterygii</taxon>
        <taxon>Teleostei</taxon>
        <taxon>Ostariophysi</taxon>
        <taxon>Cypriniformes</taxon>
        <taxon>Cyprinidae</taxon>
        <taxon>Cyprininae</taxon>
        <taxon>Sinocyclocheilus</taxon>
    </lineage>
</organism>
<dbReference type="FunFam" id="3.30.800.10:FF:000004">
    <property type="entry name" value="1-phosphatidylinositol 3-phosphate 5-kinase isoform X1"/>
    <property type="match status" value="1"/>
</dbReference>
<dbReference type="FunFam" id="1.10.10.10:FF:000206">
    <property type="entry name" value="1-phosphatidylinositol 3-phosphate 5-kinase isoform X1"/>
    <property type="match status" value="1"/>
</dbReference>
<evidence type="ECO:0000256" key="6">
    <source>
        <dbReference type="ARBA" id="ARBA00022679"/>
    </source>
</evidence>
<reference evidence="33" key="1">
    <citation type="submission" date="2025-08" db="UniProtKB">
        <authorList>
            <consortium name="Ensembl"/>
        </authorList>
    </citation>
    <scope>IDENTIFICATION</scope>
</reference>
<dbReference type="Gene3D" id="3.50.7.10">
    <property type="entry name" value="GroEL"/>
    <property type="match status" value="1"/>
</dbReference>
<dbReference type="InterPro" id="IPR000306">
    <property type="entry name" value="Znf_FYVE"/>
</dbReference>
<keyword evidence="7" id="KW-0479">Metal-binding</keyword>
<feature type="compositionally biased region" description="Low complexity" evidence="30">
    <location>
        <begin position="1518"/>
        <end position="1528"/>
    </location>
</feature>
<dbReference type="GO" id="GO:0000285">
    <property type="term" value="F:1-phosphatidylinositol-3-phosphate 5-kinase activity"/>
    <property type="evidence" value="ECO:0007669"/>
    <property type="project" value="UniProtKB-EC"/>
</dbReference>
<evidence type="ECO:0000256" key="21">
    <source>
        <dbReference type="ARBA" id="ARBA00052820"/>
    </source>
</evidence>
<dbReference type="GO" id="GO:0016308">
    <property type="term" value="F:1-phosphatidylinositol-4-phosphate 5-kinase activity"/>
    <property type="evidence" value="ECO:0007669"/>
    <property type="project" value="UniProtKB-ARBA"/>
</dbReference>
<dbReference type="Pfam" id="PF00118">
    <property type="entry name" value="Cpn60_TCP1"/>
    <property type="match status" value="1"/>
</dbReference>
<dbReference type="FunFam" id="3.30.40.10:FF:000057">
    <property type="entry name" value="1-phosphatidylinositol 3-phosphate 5-kinase isoform X1"/>
    <property type="match status" value="1"/>
</dbReference>
<evidence type="ECO:0000256" key="29">
    <source>
        <dbReference type="PROSITE-ProRule" id="PRU00781"/>
    </source>
</evidence>
<dbReference type="EC" id="2.7.1.150" evidence="3"/>
<evidence type="ECO:0000259" key="31">
    <source>
        <dbReference type="PROSITE" id="PS50178"/>
    </source>
</evidence>
<dbReference type="FunFam" id="3.50.7.10:FF:000007">
    <property type="entry name" value="1-phosphatidylinositol 3-phosphate 5-kinase isoform X1"/>
    <property type="match status" value="1"/>
</dbReference>
<feature type="compositionally biased region" description="Basic and acidic residues" evidence="30">
    <location>
        <begin position="939"/>
        <end position="958"/>
    </location>
</feature>
<feature type="compositionally biased region" description="Polar residues" evidence="30">
    <location>
        <begin position="1674"/>
        <end position="1683"/>
    </location>
</feature>
<feature type="compositionally biased region" description="Polar residues" evidence="30">
    <location>
        <begin position="332"/>
        <end position="345"/>
    </location>
</feature>
<dbReference type="InterPro" id="IPR027484">
    <property type="entry name" value="PInositol-4-P-5-kinase_N"/>
</dbReference>
<evidence type="ECO:0000256" key="18">
    <source>
        <dbReference type="ARBA" id="ARBA00046301"/>
    </source>
</evidence>
<evidence type="ECO:0000256" key="28">
    <source>
        <dbReference type="PROSITE-ProRule" id="PRU00091"/>
    </source>
</evidence>
<dbReference type="CDD" id="cd15725">
    <property type="entry name" value="FYVE_PIKfyve_Fab1"/>
    <property type="match status" value="1"/>
</dbReference>
<feature type="compositionally biased region" description="Acidic residues" evidence="30">
    <location>
        <begin position="452"/>
        <end position="462"/>
    </location>
</feature>
<evidence type="ECO:0000256" key="2">
    <source>
        <dbReference type="ARBA" id="ARBA00004633"/>
    </source>
</evidence>
<evidence type="ECO:0000313" key="33">
    <source>
        <dbReference type="Ensembl" id="ENSSANP00000045532.1"/>
    </source>
</evidence>
<dbReference type="InterPro" id="IPR027409">
    <property type="entry name" value="GroEL-like_apical_dom_sf"/>
</dbReference>
<dbReference type="SUPFAM" id="SSF56104">
    <property type="entry name" value="SAICAR synthase-like"/>
    <property type="match status" value="1"/>
</dbReference>
<dbReference type="Gene3D" id="3.30.40.10">
    <property type="entry name" value="Zinc/RING finger domain, C3HC4 (zinc finger)"/>
    <property type="match status" value="1"/>
</dbReference>
<dbReference type="Proteomes" id="UP000472260">
    <property type="component" value="Unassembled WGS sequence"/>
</dbReference>
<evidence type="ECO:0000256" key="9">
    <source>
        <dbReference type="ARBA" id="ARBA00022753"/>
    </source>
</evidence>
<dbReference type="InterPro" id="IPR002423">
    <property type="entry name" value="Cpn60/GroEL/TCP-1"/>
</dbReference>
<feature type="region of interest" description="Disordered" evidence="30">
    <location>
        <begin position="1659"/>
        <end position="1706"/>
    </location>
</feature>
<name>A0A671NJ70_9TELE</name>
<accession>A0A671NJ70</accession>
<dbReference type="InterPro" id="IPR043548">
    <property type="entry name" value="PIKfyve"/>
</dbReference>
<evidence type="ECO:0000256" key="30">
    <source>
        <dbReference type="SAM" id="MobiDB-lite"/>
    </source>
</evidence>
<feature type="compositionally biased region" description="Basic and acidic residues" evidence="30">
    <location>
        <begin position="1687"/>
        <end position="1699"/>
    </location>
</feature>
<dbReference type="InterPro" id="IPR013083">
    <property type="entry name" value="Znf_RING/FYVE/PHD"/>
</dbReference>
<keyword evidence="9" id="KW-0967">Endosome</keyword>
<dbReference type="GO" id="GO:0052810">
    <property type="term" value="F:1-phosphatidylinositol-5-kinase activity"/>
    <property type="evidence" value="ECO:0007669"/>
    <property type="project" value="UniProtKB-ARBA"/>
</dbReference>
<keyword evidence="17" id="KW-0968">Cytoplasmic vesicle</keyword>
<feature type="region of interest" description="Disordered" evidence="30">
    <location>
        <begin position="1540"/>
        <end position="1572"/>
    </location>
</feature>
<evidence type="ECO:0000256" key="8">
    <source>
        <dbReference type="ARBA" id="ARBA00022741"/>
    </source>
</evidence>
<dbReference type="GO" id="GO:0090385">
    <property type="term" value="P:phagosome-lysosome fusion"/>
    <property type="evidence" value="ECO:0007669"/>
    <property type="project" value="TreeGrafter"/>
</dbReference>
<dbReference type="EC" id="2.7.11.1" evidence="4"/>
<dbReference type="GO" id="GO:0008104">
    <property type="term" value="P:intracellular protein localization"/>
    <property type="evidence" value="ECO:0007669"/>
    <property type="project" value="UniProtKB-ARBA"/>
</dbReference>
<keyword evidence="15" id="KW-0443">Lipid metabolism</keyword>
<dbReference type="GO" id="GO:0030593">
    <property type="term" value="P:neutrophil chemotaxis"/>
    <property type="evidence" value="ECO:0007669"/>
    <property type="project" value="UniProtKB-ARBA"/>
</dbReference>
<keyword evidence="5" id="KW-0597">Phosphoprotein</keyword>
<dbReference type="CDD" id="cd17300">
    <property type="entry name" value="PIPKc_PIKfyve"/>
    <property type="match status" value="1"/>
</dbReference>
<dbReference type="GO" id="GO:0031901">
    <property type="term" value="C:early endosome membrane"/>
    <property type="evidence" value="ECO:0007669"/>
    <property type="project" value="UniProtKB-SubCell"/>
</dbReference>
<evidence type="ECO:0000256" key="26">
    <source>
        <dbReference type="ARBA" id="ARBA00077675"/>
    </source>
</evidence>
<dbReference type="FunFam" id="3.30.810.10:FF:000001">
    <property type="entry name" value="1-phosphatidylinositol 3-phosphate 5-kinase FAB1"/>
    <property type="match status" value="1"/>
</dbReference>
<evidence type="ECO:0000256" key="11">
    <source>
        <dbReference type="ARBA" id="ARBA00022777"/>
    </source>
</evidence>
<dbReference type="PANTHER" id="PTHR46715">
    <property type="entry name" value="1-PHOSPHATIDYLINOSITOL 3-PHOSPHATE 5-KINASE"/>
    <property type="match status" value="1"/>
</dbReference>
<feature type="compositionally biased region" description="Polar residues" evidence="30">
    <location>
        <begin position="419"/>
        <end position="436"/>
    </location>
</feature>
<feature type="compositionally biased region" description="Polar residues" evidence="30">
    <location>
        <begin position="85"/>
        <end position="96"/>
    </location>
</feature>
<evidence type="ECO:0000313" key="34">
    <source>
        <dbReference type="Proteomes" id="UP000472260"/>
    </source>
</evidence>
<feature type="compositionally biased region" description="Low complexity" evidence="30">
    <location>
        <begin position="9"/>
        <end position="30"/>
    </location>
</feature>
<feature type="compositionally biased region" description="Low complexity" evidence="30">
    <location>
        <begin position="468"/>
        <end position="479"/>
    </location>
</feature>
<dbReference type="GO" id="GO:1903426">
    <property type="term" value="P:regulation of reactive oxygen species biosynthetic process"/>
    <property type="evidence" value="ECO:0007669"/>
    <property type="project" value="UniProtKB-ARBA"/>
</dbReference>
<feature type="region of interest" description="Disordered" evidence="30">
    <location>
        <begin position="1466"/>
        <end position="1528"/>
    </location>
</feature>
<dbReference type="GO" id="GO:0032438">
    <property type="term" value="P:melanosome organization"/>
    <property type="evidence" value="ECO:0007669"/>
    <property type="project" value="UniProtKB-ARBA"/>
</dbReference>
<keyword evidence="8 29" id="KW-0547">Nucleotide-binding</keyword>